<accession>A0A0S7BT03</accession>
<dbReference type="STRING" id="1678840.ATC1_131056"/>
<keyword evidence="3" id="KW-1185">Reference proteome</keyword>
<feature type="transmembrane region" description="Helical" evidence="1">
    <location>
        <begin position="118"/>
        <end position="135"/>
    </location>
</feature>
<feature type="transmembrane region" description="Helical" evidence="1">
    <location>
        <begin position="12"/>
        <end position="32"/>
    </location>
</feature>
<feature type="transmembrane region" description="Helical" evidence="1">
    <location>
        <begin position="94"/>
        <end position="112"/>
    </location>
</feature>
<keyword evidence="1" id="KW-1133">Transmembrane helix</keyword>
<sequence length="511" mass="58476">MKKKPLISNTLISAFFMIINLPLSLYQIRIFLDRYGASVNGLIQTGNQSLSYLSLIESGMCAVFLYYMYKPMAERKNEELSALYAGFDYSMRQIVIKMIVIAFLISLIFPLFIQDKSIPLFDMISILGILSIRYITPYYLTLAPKYMVILKEKNYLVELIDGVQNNSILIINIILLKYFAISVQVILLINAIVVFGIGLVYQKLMRHEYGSLLKKSEFKDTRPMHLRKYFLAHNISSLVFNSAGNVVLSVFAPSLSFAFIYSSYNRISGQAISFITKIVDGTRASIGLMMWEDNEKTYHTFKILQAIIQLCSIIIVSVYIFCINDFIDLWIGLEFILKPIDVFLFGALLYANGVLTTYYIVRDAKGLYKESQNFTIFQSVLNVVLMVILVPHIGITGLLIASCCGRYLVGIIQYENLTYTLIFPAHKKNLFAAFIPILLIVASVFLSNSLFTNLSFLHLDNRIYQLIILFIVSLAISSIISCLYFFLFNQTFQTFLRKQFSEISRKIKNRL</sequence>
<gene>
    <name evidence="2" type="ORF">ATC1_131056</name>
</gene>
<keyword evidence="1" id="KW-0812">Transmembrane</keyword>
<evidence type="ECO:0000313" key="3">
    <source>
        <dbReference type="Proteomes" id="UP000053370"/>
    </source>
</evidence>
<protein>
    <recommendedName>
        <fullName evidence="4">Membrane protein related to the export of O-antigen and teichoic acid</fullName>
    </recommendedName>
</protein>
<dbReference type="OrthoDB" id="8609648at2"/>
<keyword evidence="1" id="KW-0472">Membrane</keyword>
<dbReference type="EMBL" id="DF968181">
    <property type="protein sequence ID" value="GAP41074.1"/>
    <property type="molecule type" value="Genomic_DNA"/>
</dbReference>
<name>A0A0S7BT03_9CHLR</name>
<evidence type="ECO:0000313" key="2">
    <source>
        <dbReference type="EMBL" id="GAP41074.1"/>
    </source>
</evidence>
<feature type="transmembrane region" description="Helical" evidence="1">
    <location>
        <begin position="181"/>
        <end position="201"/>
    </location>
</feature>
<feature type="transmembrane region" description="Helical" evidence="1">
    <location>
        <begin position="430"/>
        <end position="451"/>
    </location>
</feature>
<evidence type="ECO:0008006" key="4">
    <source>
        <dbReference type="Google" id="ProtNLM"/>
    </source>
</evidence>
<evidence type="ECO:0000256" key="1">
    <source>
        <dbReference type="SAM" id="Phobius"/>
    </source>
</evidence>
<organism evidence="2">
    <name type="scientific">Flexilinea flocculi</name>
    <dbReference type="NCBI Taxonomy" id="1678840"/>
    <lineage>
        <taxon>Bacteria</taxon>
        <taxon>Bacillati</taxon>
        <taxon>Chloroflexota</taxon>
        <taxon>Anaerolineae</taxon>
        <taxon>Anaerolineales</taxon>
        <taxon>Anaerolineaceae</taxon>
        <taxon>Flexilinea</taxon>
    </lineage>
</organism>
<feature type="transmembrane region" description="Helical" evidence="1">
    <location>
        <begin position="155"/>
        <end position="175"/>
    </location>
</feature>
<reference evidence="2" key="1">
    <citation type="journal article" date="2015" name="Genome Announc.">
        <title>Draft Genome Sequence of Anaerolineae Strain TC1, a Novel Isolate from a Methanogenic Wastewater Treatment System.</title>
        <authorList>
            <person name="Matsuura N."/>
            <person name="Tourlousse D.M."/>
            <person name="Sun L."/>
            <person name="Toyonaga M."/>
            <person name="Kuroda K."/>
            <person name="Ohashi A."/>
            <person name="Cruz R."/>
            <person name="Yamaguchi T."/>
            <person name="Sekiguchi Y."/>
        </authorList>
    </citation>
    <scope>NUCLEOTIDE SEQUENCE [LARGE SCALE GENOMIC DNA]</scope>
    <source>
        <strain evidence="2">TC1</strain>
    </source>
</reference>
<feature type="transmembrane region" description="Helical" evidence="1">
    <location>
        <begin position="342"/>
        <end position="361"/>
    </location>
</feature>
<dbReference type="RefSeq" id="WP_062281546.1">
    <property type="nucleotide sequence ID" value="NZ_DF968181.1"/>
</dbReference>
<feature type="transmembrane region" description="Helical" evidence="1">
    <location>
        <begin position="238"/>
        <end position="261"/>
    </location>
</feature>
<feature type="transmembrane region" description="Helical" evidence="1">
    <location>
        <begin position="303"/>
        <end position="322"/>
    </location>
</feature>
<feature type="transmembrane region" description="Helical" evidence="1">
    <location>
        <begin position="381"/>
        <end position="409"/>
    </location>
</feature>
<feature type="transmembrane region" description="Helical" evidence="1">
    <location>
        <begin position="463"/>
        <end position="488"/>
    </location>
</feature>
<dbReference type="AlphaFoldDB" id="A0A0S7BT03"/>
<dbReference type="Proteomes" id="UP000053370">
    <property type="component" value="Unassembled WGS sequence"/>
</dbReference>
<proteinExistence type="predicted"/>
<feature type="transmembrane region" description="Helical" evidence="1">
    <location>
        <begin position="52"/>
        <end position="69"/>
    </location>
</feature>